<accession>A0A6G1EZ16</accession>
<evidence type="ECO:0000313" key="2">
    <source>
        <dbReference type="Proteomes" id="UP000479710"/>
    </source>
</evidence>
<keyword evidence="2" id="KW-1185">Reference proteome</keyword>
<evidence type="ECO:0000313" key="1">
    <source>
        <dbReference type="EMBL" id="KAF0929876.1"/>
    </source>
</evidence>
<dbReference type="EMBL" id="SPHZ02000002">
    <property type="protein sequence ID" value="KAF0929876.1"/>
    <property type="molecule type" value="Genomic_DNA"/>
</dbReference>
<name>A0A6G1EZ16_9ORYZ</name>
<proteinExistence type="predicted"/>
<protein>
    <submittedName>
        <fullName evidence="1">Uncharacterized protein</fullName>
    </submittedName>
</protein>
<gene>
    <name evidence="1" type="ORF">E2562_026090</name>
</gene>
<organism evidence="1 2">
    <name type="scientific">Oryza meyeriana var. granulata</name>
    <dbReference type="NCBI Taxonomy" id="110450"/>
    <lineage>
        <taxon>Eukaryota</taxon>
        <taxon>Viridiplantae</taxon>
        <taxon>Streptophyta</taxon>
        <taxon>Embryophyta</taxon>
        <taxon>Tracheophyta</taxon>
        <taxon>Spermatophyta</taxon>
        <taxon>Magnoliopsida</taxon>
        <taxon>Liliopsida</taxon>
        <taxon>Poales</taxon>
        <taxon>Poaceae</taxon>
        <taxon>BOP clade</taxon>
        <taxon>Oryzoideae</taxon>
        <taxon>Oryzeae</taxon>
        <taxon>Oryzinae</taxon>
        <taxon>Oryza</taxon>
        <taxon>Oryza meyeriana</taxon>
    </lineage>
</organism>
<dbReference type="AlphaFoldDB" id="A0A6G1EZ16"/>
<comment type="caution">
    <text evidence="1">The sequence shown here is derived from an EMBL/GenBank/DDBJ whole genome shotgun (WGS) entry which is preliminary data.</text>
</comment>
<sequence>MAPQCCPCRWAAVLPLQRKLPCRETAVFLAILVGPPRSVAGFAHWSPAKRSPKEFQWLSWDAW</sequence>
<dbReference type="Proteomes" id="UP000479710">
    <property type="component" value="Unassembled WGS sequence"/>
</dbReference>
<reference evidence="1 2" key="1">
    <citation type="submission" date="2019-11" db="EMBL/GenBank/DDBJ databases">
        <title>Whole genome sequence of Oryza granulata.</title>
        <authorList>
            <person name="Li W."/>
        </authorList>
    </citation>
    <scope>NUCLEOTIDE SEQUENCE [LARGE SCALE GENOMIC DNA]</scope>
    <source>
        <strain evidence="2">cv. Menghai</strain>
        <tissue evidence="1">Leaf</tissue>
    </source>
</reference>